<name>A0AA35WW98_GEOBA</name>
<organism evidence="1 2">
    <name type="scientific">Geodia barretti</name>
    <name type="common">Barrett's horny sponge</name>
    <dbReference type="NCBI Taxonomy" id="519541"/>
    <lineage>
        <taxon>Eukaryota</taxon>
        <taxon>Metazoa</taxon>
        <taxon>Porifera</taxon>
        <taxon>Demospongiae</taxon>
        <taxon>Heteroscleromorpha</taxon>
        <taxon>Tetractinellida</taxon>
        <taxon>Astrophorina</taxon>
        <taxon>Geodiidae</taxon>
        <taxon>Geodia</taxon>
    </lineage>
</organism>
<dbReference type="EMBL" id="CASHTH010002370">
    <property type="protein sequence ID" value="CAI8028975.1"/>
    <property type="molecule type" value="Genomic_DNA"/>
</dbReference>
<dbReference type="Proteomes" id="UP001174909">
    <property type="component" value="Unassembled WGS sequence"/>
</dbReference>
<keyword evidence="2" id="KW-1185">Reference proteome</keyword>
<dbReference type="InterPro" id="IPR032675">
    <property type="entry name" value="LRR_dom_sf"/>
</dbReference>
<evidence type="ECO:0000313" key="1">
    <source>
        <dbReference type="EMBL" id="CAI8028975.1"/>
    </source>
</evidence>
<accession>A0AA35WW98</accession>
<dbReference type="Gene3D" id="3.80.10.10">
    <property type="entry name" value="Ribonuclease Inhibitor"/>
    <property type="match status" value="1"/>
</dbReference>
<feature type="non-terminal residue" evidence="1">
    <location>
        <position position="1"/>
    </location>
</feature>
<sequence length="135" mass="14284">RRLELHNNSISDISPLVANTGLGPGDVIIVNGNPLNNASINTHIPTLISRGVRVDFDKLVDIPDSNLRTAIEKALGKASGVTITTEDMANLTVLRALFANISDLTGLEHATNLTLLNLPDNSISDISPLAGLNNL</sequence>
<protein>
    <submittedName>
        <fullName evidence="1">Uncharacterized protein</fullName>
    </submittedName>
</protein>
<dbReference type="PROSITE" id="PS51450">
    <property type="entry name" value="LRR"/>
    <property type="match status" value="1"/>
</dbReference>
<dbReference type="SUPFAM" id="SSF52058">
    <property type="entry name" value="L domain-like"/>
    <property type="match status" value="1"/>
</dbReference>
<dbReference type="AlphaFoldDB" id="A0AA35WW98"/>
<gene>
    <name evidence="1" type="ORF">GBAR_LOCUS16477</name>
</gene>
<reference evidence="1" key="1">
    <citation type="submission" date="2023-03" db="EMBL/GenBank/DDBJ databases">
        <authorList>
            <person name="Steffen K."/>
            <person name="Cardenas P."/>
        </authorList>
    </citation>
    <scope>NUCLEOTIDE SEQUENCE</scope>
</reference>
<evidence type="ECO:0000313" key="2">
    <source>
        <dbReference type="Proteomes" id="UP001174909"/>
    </source>
</evidence>
<feature type="non-terminal residue" evidence="1">
    <location>
        <position position="135"/>
    </location>
</feature>
<comment type="caution">
    <text evidence="1">The sequence shown here is derived from an EMBL/GenBank/DDBJ whole genome shotgun (WGS) entry which is preliminary data.</text>
</comment>
<dbReference type="InterPro" id="IPR001611">
    <property type="entry name" value="Leu-rich_rpt"/>
</dbReference>
<proteinExistence type="predicted"/>